<proteinExistence type="predicted"/>
<dbReference type="Gene3D" id="3.30.70.1230">
    <property type="entry name" value="Nucleotide cyclase"/>
    <property type="match status" value="1"/>
</dbReference>
<comment type="caution">
    <text evidence="3">The sequence shown here is derived from an EMBL/GenBank/DDBJ whole genome shotgun (WGS) entry which is preliminary data.</text>
</comment>
<dbReference type="CDD" id="cd07302">
    <property type="entry name" value="CHD"/>
    <property type="match status" value="1"/>
</dbReference>
<keyword evidence="1" id="KW-0472">Membrane</keyword>
<dbReference type="Pfam" id="PF00211">
    <property type="entry name" value="Guanylate_cyc"/>
    <property type="match status" value="1"/>
</dbReference>
<dbReference type="PROSITE" id="PS50125">
    <property type="entry name" value="GUANYLATE_CYCLASE_2"/>
    <property type="match status" value="1"/>
</dbReference>
<feature type="transmembrane region" description="Helical" evidence="1">
    <location>
        <begin position="47"/>
        <end position="66"/>
    </location>
</feature>
<keyword evidence="4" id="KW-1185">Reference proteome</keyword>
<dbReference type="InterPro" id="IPR001054">
    <property type="entry name" value="A/G_cyclase"/>
</dbReference>
<sequence length="362" mass="39097">MQSEVSSPMRFAGVQGRVFEFIRGSASLSYVLISAIVIFLLDTWSPLHFAVAVLYSVVVVLATLWFKRLGTIRTAAFCAFLTGLSYIITHGADLDSAASARTLISLAAIAITTKLALLNIATRERLIMVGKEKDNLARFFPPAIVEQIATNDIALSTTRYEPAAVLFVDMIGFTKFCSVLQPQDVIAMLRELLCTLSASVFEHQGTVDKFTGDGLIAVFGLPVVNDLSATNAVRCALTMQARLQAWNDERAASGLEAVAVAIGIHYGAVVLGDVGCESRLELTVLGDTVNVASRVEHHCREAKASILITDAVVRRMQSEGSEGAVRRFTDRGFHTIRGHSDAIRLFAIPRDAALNVNQLLAG</sequence>
<dbReference type="InterPro" id="IPR050697">
    <property type="entry name" value="Adenylyl/Guanylyl_Cyclase_3/4"/>
</dbReference>
<protein>
    <submittedName>
        <fullName evidence="3">Adenylate cyclase 1</fullName>
    </submittedName>
</protein>
<gene>
    <name evidence="3" type="primary">cyaA</name>
    <name evidence="3" type="ORF">MPOCJGCO_2912</name>
</gene>
<feature type="transmembrane region" description="Helical" evidence="1">
    <location>
        <begin position="73"/>
        <end position="92"/>
    </location>
</feature>
<evidence type="ECO:0000313" key="3">
    <source>
        <dbReference type="EMBL" id="GJE60795.1"/>
    </source>
</evidence>
<evidence type="ECO:0000259" key="2">
    <source>
        <dbReference type="PROSITE" id="PS50125"/>
    </source>
</evidence>
<feature type="transmembrane region" description="Helical" evidence="1">
    <location>
        <begin position="21"/>
        <end position="41"/>
    </location>
</feature>
<reference evidence="3" key="2">
    <citation type="submission" date="2021-08" db="EMBL/GenBank/DDBJ databases">
        <authorList>
            <person name="Tani A."/>
            <person name="Ola A."/>
            <person name="Ogura Y."/>
            <person name="Katsura K."/>
            <person name="Hayashi T."/>
        </authorList>
    </citation>
    <scope>NUCLEOTIDE SEQUENCE</scope>
    <source>
        <strain evidence="3">DSM 23632</strain>
    </source>
</reference>
<keyword evidence="1" id="KW-0812">Transmembrane</keyword>
<dbReference type="SUPFAM" id="SSF55073">
    <property type="entry name" value="Nucleotide cyclase"/>
    <property type="match status" value="1"/>
</dbReference>
<accession>A0ABQ4U3Y7</accession>
<feature type="domain" description="Guanylate cyclase" evidence="2">
    <location>
        <begin position="164"/>
        <end position="296"/>
    </location>
</feature>
<evidence type="ECO:0000256" key="1">
    <source>
        <dbReference type="SAM" id="Phobius"/>
    </source>
</evidence>
<dbReference type="Proteomes" id="UP001055057">
    <property type="component" value="Unassembled WGS sequence"/>
</dbReference>
<reference evidence="3" key="1">
    <citation type="journal article" date="2021" name="Front. Microbiol.">
        <title>Comprehensive Comparative Genomics and Phenotyping of Methylobacterium Species.</title>
        <authorList>
            <person name="Alessa O."/>
            <person name="Ogura Y."/>
            <person name="Fujitani Y."/>
            <person name="Takami H."/>
            <person name="Hayashi T."/>
            <person name="Sahin N."/>
            <person name="Tani A."/>
        </authorList>
    </citation>
    <scope>NUCLEOTIDE SEQUENCE</scope>
    <source>
        <strain evidence="3">DSM 23632</strain>
    </source>
</reference>
<dbReference type="PANTHER" id="PTHR43081">
    <property type="entry name" value="ADENYLATE CYCLASE, TERMINAL-DIFFERENTIATION SPECIFIC-RELATED"/>
    <property type="match status" value="1"/>
</dbReference>
<dbReference type="EMBL" id="BPRB01000163">
    <property type="protein sequence ID" value="GJE60795.1"/>
    <property type="molecule type" value="Genomic_DNA"/>
</dbReference>
<dbReference type="PANTHER" id="PTHR43081:SF1">
    <property type="entry name" value="ADENYLATE CYCLASE, TERMINAL-DIFFERENTIATION SPECIFIC"/>
    <property type="match status" value="1"/>
</dbReference>
<dbReference type="InterPro" id="IPR029787">
    <property type="entry name" value="Nucleotide_cyclase"/>
</dbReference>
<name>A0ABQ4U3Y7_9HYPH</name>
<feature type="transmembrane region" description="Helical" evidence="1">
    <location>
        <begin position="98"/>
        <end position="121"/>
    </location>
</feature>
<dbReference type="SMART" id="SM00044">
    <property type="entry name" value="CYCc"/>
    <property type="match status" value="1"/>
</dbReference>
<organism evidence="3 4">
    <name type="scientific">Methylobacterium trifolii</name>
    <dbReference type="NCBI Taxonomy" id="1003092"/>
    <lineage>
        <taxon>Bacteria</taxon>
        <taxon>Pseudomonadati</taxon>
        <taxon>Pseudomonadota</taxon>
        <taxon>Alphaproteobacteria</taxon>
        <taxon>Hyphomicrobiales</taxon>
        <taxon>Methylobacteriaceae</taxon>
        <taxon>Methylobacterium</taxon>
    </lineage>
</organism>
<evidence type="ECO:0000313" key="4">
    <source>
        <dbReference type="Proteomes" id="UP001055057"/>
    </source>
</evidence>
<keyword evidence="1" id="KW-1133">Transmembrane helix</keyword>